<dbReference type="PANTHER" id="PTHR33619:SF3">
    <property type="entry name" value="POLYSACCHARIDE EXPORT PROTEIN GFCE-RELATED"/>
    <property type="match status" value="1"/>
</dbReference>
<evidence type="ECO:0000313" key="6">
    <source>
        <dbReference type="Proteomes" id="UP000245839"/>
    </source>
</evidence>
<accession>A0A2Y9C814</accession>
<feature type="chain" id="PRO_5044071958" evidence="2">
    <location>
        <begin position="22"/>
        <end position="370"/>
    </location>
</feature>
<dbReference type="Pfam" id="PF02563">
    <property type="entry name" value="Poly_export"/>
    <property type="match status" value="1"/>
</dbReference>
<gene>
    <name evidence="4" type="ORF">BCF38_10650</name>
    <name evidence="5" type="ORF">SAMN05421539_10650</name>
</gene>
<name>A0A2Y9C814_9RHOB</name>
<dbReference type="PANTHER" id="PTHR33619">
    <property type="entry name" value="POLYSACCHARIDE EXPORT PROTEIN GFCE-RELATED"/>
    <property type="match status" value="1"/>
</dbReference>
<dbReference type="InterPro" id="IPR003715">
    <property type="entry name" value="Poly_export_N"/>
</dbReference>
<reference evidence="5" key="1">
    <citation type="submission" date="2016-10" db="EMBL/GenBank/DDBJ databases">
        <authorList>
            <person name="Cai Z."/>
        </authorList>
    </citation>
    <scope>NUCLEOTIDE SEQUENCE [LARGE SCALE GENOMIC DNA]</scope>
    <source>
        <strain evidence="5">DSM 25227</strain>
    </source>
</reference>
<feature type="signal peptide" evidence="2">
    <location>
        <begin position="1"/>
        <end position="21"/>
    </location>
</feature>
<organism evidence="5 7">
    <name type="scientific">Jannaschia seohaensis</name>
    <dbReference type="NCBI Taxonomy" id="475081"/>
    <lineage>
        <taxon>Bacteria</taxon>
        <taxon>Pseudomonadati</taxon>
        <taxon>Pseudomonadota</taxon>
        <taxon>Alphaproteobacteria</taxon>
        <taxon>Rhodobacterales</taxon>
        <taxon>Roseobacteraceae</taxon>
        <taxon>Jannaschia</taxon>
    </lineage>
</organism>
<sequence>MMNSLRLAILGCVLMMVTACALPRGAAVEREVLRGADRDQIGFSVYPLTRDLVPTVAEWPTVGEEELSWIATSTGSRGRIVQGGDTVSVQIWDSSENSLLTAPGTRVVALADMPVSPSGSIFIPYVGDVRIGGLSPENARRRLQSALEPIAPSAQVQLKLTEGRGNSVELIGGVAAPGPYPMPDRNYTVLSLIAAGGGVSPALQNPQIRLKRGGRLYGTSIARLYDEPQLDTLLDDGDQVIVEEEKRTFLSIGAAGAETVHTFPKDIVTAAEALSIIGGVVDSRANPQGILILREYPRSALSAGVRGPRTQQVVFTLDLTSADGLFASRNFRIAPGDMIYVTESPVVATQSVFSIIGSAFGLANTVGGGN</sequence>
<dbReference type="RefSeq" id="WP_109564877.1">
    <property type="nucleotide sequence ID" value="NZ_QGDJ01000006.1"/>
</dbReference>
<dbReference type="Gene3D" id="3.30.1950.10">
    <property type="entry name" value="wza like domain"/>
    <property type="match status" value="1"/>
</dbReference>
<keyword evidence="1 2" id="KW-0732">Signal</keyword>
<dbReference type="Gene3D" id="3.10.560.10">
    <property type="entry name" value="Outer membrane lipoprotein wza domain like"/>
    <property type="match status" value="2"/>
</dbReference>
<proteinExistence type="predicted"/>
<feature type="domain" description="Polysaccharide export protein N-terminal" evidence="3">
    <location>
        <begin position="81"/>
        <end position="158"/>
    </location>
</feature>
<dbReference type="EMBL" id="QGDJ01000006">
    <property type="protein sequence ID" value="PWJ17440.1"/>
    <property type="molecule type" value="Genomic_DNA"/>
</dbReference>
<evidence type="ECO:0000256" key="2">
    <source>
        <dbReference type="SAM" id="SignalP"/>
    </source>
</evidence>
<dbReference type="Proteomes" id="UP000245839">
    <property type="component" value="Unassembled WGS sequence"/>
</dbReference>
<dbReference type="GO" id="GO:0015159">
    <property type="term" value="F:polysaccharide transmembrane transporter activity"/>
    <property type="evidence" value="ECO:0007669"/>
    <property type="project" value="InterPro"/>
</dbReference>
<dbReference type="Proteomes" id="UP000251571">
    <property type="component" value="Unassembled WGS sequence"/>
</dbReference>
<keyword evidence="6" id="KW-1185">Reference proteome</keyword>
<protein>
    <submittedName>
        <fullName evidence="5">Polysaccharide export outer membrane protein</fullName>
    </submittedName>
</protein>
<evidence type="ECO:0000313" key="7">
    <source>
        <dbReference type="Proteomes" id="UP000251571"/>
    </source>
</evidence>
<evidence type="ECO:0000259" key="3">
    <source>
        <dbReference type="Pfam" id="PF02563"/>
    </source>
</evidence>
<evidence type="ECO:0000256" key="1">
    <source>
        <dbReference type="ARBA" id="ARBA00022729"/>
    </source>
</evidence>
<reference evidence="7" key="2">
    <citation type="submission" date="2016-10" db="EMBL/GenBank/DDBJ databases">
        <authorList>
            <person name="Varghese N."/>
            <person name="Submissions S."/>
        </authorList>
    </citation>
    <scope>NUCLEOTIDE SEQUENCE [LARGE SCALE GENOMIC DNA]</scope>
    <source>
        <strain evidence="7">DSM 25227</strain>
    </source>
</reference>
<dbReference type="OrthoDB" id="7198507at2"/>
<dbReference type="InterPro" id="IPR049712">
    <property type="entry name" value="Poly_export"/>
</dbReference>
<reference evidence="4 6" key="3">
    <citation type="submission" date="2018-03" db="EMBL/GenBank/DDBJ databases">
        <title>Genomic Encyclopedia of Archaeal and Bacterial Type Strains, Phase II (KMG-II): from individual species to whole genera.</title>
        <authorList>
            <person name="Goeker M."/>
        </authorList>
    </citation>
    <scope>NUCLEOTIDE SEQUENCE [LARGE SCALE GENOMIC DNA]</scope>
    <source>
        <strain evidence="4 6">DSM 25227</strain>
    </source>
</reference>
<evidence type="ECO:0000313" key="5">
    <source>
        <dbReference type="EMBL" id="SSA47503.1"/>
    </source>
</evidence>
<dbReference type="EMBL" id="UETC01000006">
    <property type="protein sequence ID" value="SSA47503.1"/>
    <property type="molecule type" value="Genomic_DNA"/>
</dbReference>
<evidence type="ECO:0000313" key="4">
    <source>
        <dbReference type="EMBL" id="PWJ17440.1"/>
    </source>
</evidence>
<dbReference type="AlphaFoldDB" id="A0A2Y9C814"/>
<dbReference type="PROSITE" id="PS51257">
    <property type="entry name" value="PROKAR_LIPOPROTEIN"/>
    <property type="match status" value="1"/>
</dbReference>